<feature type="compositionally biased region" description="Basic and acidic residues" evidence="3">
    <location>
        <begin position="198"/>
        <end position="210"/>
    </location>
</feature>
<evidence type="ECO:0000256" key="2">
    <source>
        <dbReference type="ARBA" id="ARBA00022842"/>
    </source>
</evidence>
<dbReference type="Proteomes" id="UP000203261">
    <property type="component" value="Segment"/>
</dbReference>
<dbReference type="OrthoDB" id="16308at10239"/>
<dbReference type="RefSeq" id="YP_009302605.1">
    <property type="nucleotide sequence ID" value="NC_031245.1"/>
</dbReference>
<evidence type="ECO:0000256" key="1">
    <source>
        <dbReference type="ARBA" id="ARBA00001946"/>
    </source>
</evidence>
<keyword evidence="5" id="KW-0378">Hydrolase</keyword>
<evidence type="ECO:0000313" key="5">
    <source>
        <dbReference type="EMBL" id="AMM45016.1"/>
    </source>
</evidence>
<feature type="region of interest" description="Disordered" evidence="3">
    <location>
        <begin position="194"/>
        <end position="216"/>
    </location>
</feature>
<dbReference type="GeneID" id="29125385"/>
<keyword evidence="6" id="KW-1185">Reference proteome</keyword>
<dbReference type="CDD" id="cd10443">
    <property type="entry name" value="GIY-YIG_HE_Tlr8p_PBC-V_like"/>
    <property type="match status" value="1"/>
</dbReference>
<accession>A0A127AWD2</accession>
<keyword evidence="5" id="KW-0540">Nuclease</keyword>
<proteinExistence type="predicted"/>
<evidence type="ECO:0000259" key="4">
    <source>
        <dbReference type="PROSITE" id="PS50164"/>
    </source>
</evidence>
<dbReference type="EMBL" id="KT624200">
    <property type="protein sequence ID" value="AMM45016.1"/>
    <property type="molecule type" value="Genomic_DNA"/>
</dbReference>
<reference evidence="5 6" key="1">
    <citation type="submission" date="2015-08" db="EMBL/GenBank/DDBJ databases">
        <authorList>
            <person name="Babu N.S."/>
            <person name="Beckwith C.J."/>
            <person name="Beseler K.G."/>
            <person name="Brison A."/>
            <person name="Carone J.V."/>
            <person name="Caskin T.P."/>
            <person name="Diamond M."/>
            <person name="Durham M.E."/>
            <person name="Foxe J.M."/>
            <person name="Go M."/>
            <person name="Henderson B.A."/>
            <person name="Jones I.B."/>
            <person name="McGettigan J.A."/>
            <person name="Micheletti S.J."/>
            <person name="Nasrallah M.E."/>
            <person name="Ortiz D."/>
            <person name="Piller C.R."/>
            <person name="Privatt S.R."/>
            <person name="Schneider S.L."/>
            <person name="Sharp S."/>
            <person name="Smith T.C."/>
            <person name="Stanton J.D."/>
            <person name="Ullery H.E."/>
            <person name="Wilson R.J."/>
            <person name="Serrano M.G."/>
            <person name="Buck G."/>
            <person name="Lee V."/>
            <person name="Wang Y."/>
            <person name="Carvalho R."/>
            <person name="Voegtly L."/>
            <person name="Shi R."/>
            <person name="Duckworth R."/>
            <person name="Johnson A."/>
            <person name="Loviza R."/>
            <person name="Walstead R."/>
            <person name="Shah Z."/>
            <person name="Kiflezghi M."/>
            <person name="Wade K."/>
            <person name="Ball S.L."/>
            <person name="Bradley K.W."/>
            <person name="Asai D.J."/>
            <person name="Bowman C.A."/>
            <person name="Russell D.A."/>
            <person name="Pope W.H."/>
            <person name="Jacobs-Sera D."/>
            <person name="Hendrix R.W."/>
            <person name="Hatfull G.F."/>
        </authorList>
    </citation>
    <scope>NUCLEOTIDE SEQUENCE [LARGE SCALE GENOMIC DNA]</scope>
</reference>
<keyword evidence="5" id="KW-0255">Endonuclease</keyword>
<sequence>MGEVYKITNLVNGKVYIGSSTQSGQVRMDYHMAKIGDAAGPFYSEIDKYGKRNFQLSIICKVEDENDLRELEYELIREHIEVLGRDQVYNVATHVDYWRDRSHDPDVVAKRMETMRRRYGILPINDPKYREKAIQSQIDKYGSLAFHTPEARAKSNEASQTDEAKAKRVATQVERYGSLGFHTPEARKKSIEMASKPEVQRRRVATDKARHGGRLAAHSPEAIEKNKRTRSNIVEYKGIEYAGLADLRKALREDGYEVPATTLNRMVQYNRFPEKYKELEGKFKLVRLGVITKLAKNKK</sequence>
<dbReference type="GO" id="GO:0004519">
    <property type="term" value="F:endonuclease activity"/>
    <property type="evidence" value="ECO:0007669"/>
    <property type="project" value="UniProtKB-KW"/>
</dbReference>
<name>A0A127AWD2_9CAUD</name>
<evidence type="ECO:0000256" key="3">
    <source>
        <dbReference type="SAM" id="MobiDB-lite"/>
    </source>
</evidence>
<protein>
    <submittedName>
        <fullName evidence="5">Homing endonuclease</fullName>
    </submittedName>
</protein>
<dbReference type="SMART" id="SM00465">
    <property type="entry name" value="GIYc"/>
    <property type="match status" value="1"/>
</dbReference>
<dbReference type="Gene3D" id="3.40.1440.10">
    <property type="entry name" value="GIY-YIG endonuclease"/>
    <property type="match status" value="1"/>
</dbReference>
<feature type="domain" description="GIY-YIG" evidence="4">
    <location>
        <begin position="1"/>
        <end position="91"/>
    </location>
</feature>
<keyword evidence="2" id="KW-0460">Magnesium</keyword>
<dbReference type="KEGG" id="vg:29125385"/>
<organism evidence="5 6">
    <name type="scientific">Bacillus phage SP-15</name>
    <dbReference type="NCBI Taxonomy" id="1792032"/>
    <lineage>
        <taxon>Viruses</taxon>
        <taxon>Duplodnaviria</taxon>
        <taxon>Heunggongvirae</taxon>
        <taxon>Uroviricota</taxon>
        <taxon>Caudoviricetes</taxon>
        <taxon>Thornevirus</taxon>
        <taxon>Thornevirus SP15</taxon>
    </lineage>
</organism>
<evidence type="ECO:0000313" key="6">
    <source>
        <dbReference type="Proteomes" id="UP000203261"/>
    </source>
</evidence>
<dbReference type="InterPro" id="IPR035901">
    <property type="entry name" value="GIY-YIG_endonuc_sf"/>
</dbReference>
<dbReference type="SUPFAM" id="SSF82771">
    <property type="entry name" value="GIY-YIG endonuclease"/>
    <property type="match status" value="1"/>
</dbReference>
<comment type="cofactor">
    <cofactor evidence="1">
        <name>Mg(2+)</name>
        <dbReference type="ChEBI" id="CHEBI:18420"/>
    </cofactor>
</comment>
<dbReference type="Pfam" id="PF01541">
    <property type="entry name" value="GIY-YIG"/>
    <property type="match status" value="1"/>
</dbReference>
<dbReference type="PROSITE" id="PS50164">
    <property type="entry name" value="GIY_YIG"/>
    <property type="match status" value="1"/>
</dbReference>
<gene>
    <name evidence="5" type="ORF">SP15_216</name>
</gene>
<dbReference type="InterPro" id="IPR000305">
    <property type="entry name" value="GIY-YIG_endonuc"/>
</dbReference>